<dbReference type="Gene3D" id="1.25.40.10">
    <property type="entry name" value="Tetratricopeptide repeat domain"/>
    <property type="match status" value="1"/>
</dbReference>
<evidence type="ECO:0000259" key="4">
    <source>
        <dbReference type="PROSITE" id="PS51755"/>
    </source>
</evidence>
<dbReference type="SUPFAM" id="SSF46894">
    <property type="entry name" value="C-terminal effector domain of the bipartite response regulators"/>
    <property type="match status" value="1"/>
</dbReference>
<dbReference type="InterPro" id="IPR001867">
    <property type="entry name" value="OmpR/PhoB-type_DNA-bd"/>
</dbReference>
<dbReference type="AlphaFoldDB" id="A0A2T6K4R2"/>
<dbReference type="OrthoDB" id="54411at2"/>
<dbReference type="PROSITE" id="PS51755">
    <property type="entry name" value="OMPR_PHOB"/>
    <property type="match status" value="1"/>
</dbReference>
<dbReference type="InterPro" id="IPR011990">
    <property type="entry name" value="TPR-like_helical_dom_sf"/>
</dbReference>
<comment type="caution">
    <text evidence="5">The sequence shown here is derived from an EMBL/GenBank/DDBJ whole genome shotgun (WGS) entry which is preliminary data.</text>
</comment>
<feature type="DNA-binding region" description="OmpR/PhoB-type" evidence="3">
    <location>
        <begin position="1"/>
        <end position="93"/>
    </location>
</feature>
<keyword evidence="2" id="KW-0802">TPR repeat</keyword>
<dbReference type="EMBL" id="QBUD01000028">
    <property type="protein sequence ID" value="PUB09586.1"/>
    <property type="molecule type" value="Genomic_DNA"/>
</dbReference>
<dbReference type="InterPro" id="IPR016032">
    <property type="entry name" value="Sig_transdc_resp-reg_C-effctor"/>
</dbReference>
<protein>
    <submittedName>
        <fullName evidence="5">TolB-like protein</fullName>
    </submittedName>
</protein>
<feature type="domain" description="OmpR/PhoB-type" evidence="4">
    <location>
        <begin position="1"/>
        <end position="93"/>
    </location>
</feature>
<dbReference type="InterPro" id="IPR019734">
    <property type="entry name" value="TPR_rpt"/>
</dbReference>
<dbReference type="GO" id="GO:0006355">
    <property type="term" value="P:regulation of DNA-templated transcription"/>
    <property type="evidence" value="ECO:0007669"/>
    <property type="project" value="InterPro"/>
</dbReference>
<dbReference type="InterPro" id="IPR036388">
    <property type="entry name" value="WH-like_DNA-bd_sf"/>
</dbReference>
<dbReference type="PROSITE" id="PS50005">
    <property type="entry name" value="TPR"/>
    <property type="match status" value="1"/>
</dbReference>
<evidence type="ECO:0000313" key="5">
    <source>
        <dbReference type="EMBL" id="PUB09586.1"/>
    </source>
</evidence>
<sequence length="504" mass="54380">MTKSTRPFSLEAKTRELHVDGNLVPLGARAFDVLAFLATHKDRVVSKQELLETVWGGLAVEEGNLSVQISTLRKLLGAGAIATVPGVGYKLTAGDGPAQVAPGPDLPDIPSLAVLPFANLTGQASQDYLVDGIVTELIGALSKISGLFTIAATSSFAYKGHAVHLPDVGQELGVRYVLEGSIQQSGQTLRISLLLVEAVTGRAIWSERFAGTLDEIFELQDRLTENVAAAIEPTLRSAEAIRSREKPRNDLRAYDLCLQVEPIIRETSKPADFACAFGLLDQAVALDPDYAYAKALRCWAYTGACAGRFISVKEAAHILPDAYGLLDSGTNDAATLTYAAHTVAYLDKGAEIGLVAIRKAKSLNPNSVSTLCSSGWIHAYLGQFETALVDIERALRLNPLDPSYGFGRSAFGIIMLGLGRTDDAINMLEQSYFEAPTYGSTVFSLLCGYWRAGRLDDAERMGRELLQINSKMTLRYTLESTPFKYPPLLQLFKDAMPACGIPEG</sequence>
<dbReference type="GO" id="GO:0000160">
    <property type="term" value="P:phosphorelay signal transduction system"/>
    <property type="evidence" value="ECO:0007669"/>
    <property type="project" value="InterPro"/>
</dbReference>
<dbReference type="GO" id="GO:0003677">
    <property type="term" value="F:DNA binding"/>
    <property type="evidence" value="ECO:0007669"/>
    <property type="project" value="UniProtKB-UniRule"/>
</dbReference>
<evidence type="ECO:0000256" key="1">
    <source>
        <dbReference type="ARBA" id="ARBA00023125"/>
    </source>
</evidence>
<evidence type="ECO:0000256" key="3">
    <source>
        <dbReference type="PROSITE-ProRule" id="PRU01091"/>
    </source>
</evidence>
<dbReference type="Gene3D" id="1.10.10.10">
    <property type="entry name" value="Winged helix-like DNA-binding domain superfamily/Winged helix DNA-binding domain"/>
    <property type="match status" value="1"/>
</dbReference>
<dbReference type="SMART" id="SM00862">
    <property type="entry name" value="Trans_reg_C"/>
    <property type="match status" value="1"/>
</dbReference>
<dbReference type="RefSeq" id="WP_108389181.1">
    <property type="nucleotide sequence ID" value="NZ_QBUD01000028.1"/>
</dbReference>
<organism evidence="5 6">
    <name type="scientific">Yoonia sediminilitoris</name>
    <dbReference type="NCBI Taxonomy" id="1286148"/>
    <lineage>
        <taxon>Bacteria</taxon>
        <taxon>Pseudomonadati</taxon>
        <taxon>Pseudomonadota</taxon>
        <taxon>Alphaproteobacteria</taxon>
        <taxon>Rhodobacterales</taxon>
        <taxon>Paracoccaceae</taxon>
        <taxon>Yoonia</taxon>
    </lineage>
</organism>
<proteinExistence type="predicted"/>
<dbReference type="Pfam" id="PF00486">
    <property type="entry name" value="Trans_reg_C"/>
    <property type="match status" value="1"/>
</dbReference>
<feature type="repeat" description="TPR" evidence="2">
    <location>
        <begin position="368"/>
        <end position="401"/>
    </location>
</feature>
<keyword evidence="6" id="KW-1185">Reference proteome</keyword>
<keyword evidence="1 3" id="KW-0238">DNA-binding</keyword>
<dbReference type="Proteomes" id="UP000244523">
    <property type="component" value="Unassembled WGS sequence"/>
</dbReference>
<dbReference type="Gene3D" id="3.40.50.10070">
    <property type="entry name" value="TolB, N-terminal domain"/>
    <property type="match status" value="1"/>
</dbReference>
<dbReference type="CDD" id="cd00383">
    <property type="entry name" value="trans_reg_C"/>
    <property type="match status" value="1"/>
</dbReference>
<accession>A0A2T6K4R2</accession>
<evidence type="ECO:0000256" key="2">
    <source>
        <dbReference type="PROSITE-ProRule" id="PRU00339"/>
    </source>
</evidence>
<evidence type="ECO:0000313" key="6">
    <source>
        <dbReference type="Proteomes" id="UP000244523"/>
    </source>
</evidence>
<gene>
    <name evidence="5" type="ORF">C8N45_1283</name>
</gene>
<reference evidence="5 6" key="1">
    <citation type="submission" date="2018-04" db="EMBL/GenBank/DDBJ databases">
        <title>Genomic Encyclopedia of Archaeal and Bacterial Type Strains, Phase II (KMG-II): from individual species to whole genera.</title>
        <authorList>
            <person name="Goeker M."/>
        </authorList>
    </citation>
    <scope>NUCLEOTIDE SEQUENCE [LARGE SCALE GENOMIC DNA]</scope>
    <source>
        <strain evidence="5 6">DSM 29955</strain>
    </source>
</reference>
<dbReference type="SUPFAM" id="SSF48452">
    <property type="entry name" value="TPR-like"/>
    <property type="match status" value="1"/>
</dbReference>
<name>A0A2T6K4R2_9RHOB</name>